<dbReference type="Proteomes" id="UP000831495">
    <property type="component" value="Chromosome"/>
</dbReference>
<proteinExistence type="predicted"/>
<reference evidence="1" key="1">
    <citation type="journal article" date="2022" name="Int. J. Syst. Evol. Microbiol.">
        <title>Apilactobacillus apisilvae sp. nov., Nicolia spurrieriana gen. nov. sp. nov., Bombilactobacillus folatiphilus sp. nov. and Bombilactobacillus thymidiniphilus sp. nov., four new lactic acid bacterial isolates from stingless bees Tetragonula carbonaria and Austroplebeia australis.</title>
        <authorList>
            <person name="Oliphant S.A."/>
            <person name="Watson-Haigh N.S."/>
            <person name="Sumby K.M."/>
            <person name="Gardner J."/>
            <person name="Groom S."/>
            <person name="Jiranek V."/>
        </authorList>
    </citation>
    <scope>NUCLEOTIDE SEQUENCE</scope>
    <source>
        <strain evidence="1">SG4_D2</strain>
    </source>
</reference>
<dbReference type="EMBL" id="CP093366">
    <property type="protein sequence ID" value="UQS82581.1"/>
    <property type="molecule type" value="Genomic_DNA"/>
</dbReference>
<keyword evidence="2" id="KW-1185">Reference proteome</keyword>
<gene>
    <name evidence="1" type="ORF">MOO45_02735</name>
</gene>
<name>A0ABY4PAP2_9LACO</name>
<protein>
    <submittedName>
        <fullName evidence="1">Uncharacterized protein</fullName>
    </submittedName>
</protein>
<sequence>MEDMMSKNIKTKKLTISQPEHVVTETDDELFIDNFPVHFVSDVEVEPFGDLKLIKVEFFAKKYIDQRKENLKK</sequence>
<evidence type="ECO:0000313" key="1">
    <source>
        <dbReference type="EMBL" id="UQS82581.1"/>
    </source>
</evidence>
<organism evidence="1 2">
    <name type="scientific">Bombilactobacillus folatiphilus</name>
    <dbReference type="NCBI Taxonomy" id="2923362"/>
    <lineage>
        <taxon>Bacteria</taxon>
        <taxon>Bacillati</taxon>
        <taxon>Bacillota</taxon>
        <taxon>Bacilli</taxon>
        <taxon>Lactobacillales</taxon>
        <taxon>Lactobacillaceae</taxon>
        <taxon>Bombilactobacillus</taxon>
    </lineage>
</organism>
<evidence type="ECO:0000313" key="2">
    <source>
        <dbReference type="Proteomes" id="UP000831495"/>
    </source>
</evidence>
<dbReference type="RefSeq" id="WP_249514859.1">
    <property type="nucleotide sequence ID" value="NZ_CP093366.1"/>
</dbReference>
<accession>A0ABY4PAP2</accession>